<reference evidence="5 6" key="1">
    <citation type="submission" date="2020-08" db="EMBL/GenBank/DDBJ databases">
        <title>Genomic Encyclopedia of Type Strains, Phase IV (KMG-IV): sequencing the most valuable type-strain genomes for metagenomic binning, comparative biology and taxonomic classification.</title>
        <authorList>
            <person name="Goeker M."/>
        </authorList>
    </citation>
    <scope>NUCLEOTIDE SEQUENCE [LARGE SCALE GENOMIC DNA]</scope>
    <source>
        <strain evidence="5 6">DSM 105137</strain>
    </source>
</reference>
<dbReference type="Gene3D" id="2.60.34.10">
    <property type="entry name" value="Substrate Binding Domain Of DNAk, Chain A, domain 1"/>
    <property type="match status" value="1"/>
</dbReference>
<evidence type="ECO:0000313" key="6">
    <source>
        <dbReference type="Proteomes" id="UP000576209"/>
    </source>
</evidence>
<sequence length="627" mass="68443">MAKYSIDLQAGKVKEDEAVSSVGETIVGIDLGTTNSLVAHVKDGHAVAVAGKDGKSVLVPSIVHFREDGSVVVGEAAKPFLTTEPERTIYSVKRLLGKSFGDLSEVKDRFGYRIIDEDEDRLVKVAVTSSDGRTRYYSPIELSARILQSLKERIEAELGSAVNRAVITVPAYFNDAQRQATRDAGKLAGLDVLRIVNEPTASSLAYGIGLTDEDEGRTIAVYDLGGGTFDVSILRIEQGIFEVLSTNGDTFLGGDDFDQAIVDLWREKHGLELSSTRERGEIRLLAERAKKVLSSEETFSAEFRGTPLSLTRAEANDRFAPLVERTLSSCVRALADAKLEKSDIDHVIMVGGSTRVPLVKEQVGTFFGKAVNDRLDPDQVVALGAAIQADVLAGNQQDVLLLDITPLSLGIETVGGLMDPIIPRNSKVPTKVGRKYTTSVDGQVKLKVAVYQGERDMVADNRKLGEFILTDIPPMPAGIPQIEIHFYLDADGILRVKATEHRSGTEQSVTIKSQYGISEEEMALMLIDSLTHAEEDMRARSLAEARTEANNVLLSSRKFIQQNEDWLTGEQVSEINRYIDALARSTEGDNKDAINERLAELNTFTTPLAHEALDRNVAAAMRGRDVD</sequence>
<dbReference type="NCBIfam" id="NF003520">
    <property type="entry name" value="PRK05183.1"/>
    <property type="match status" value="1"/>
</dbReference>
<keyword evidence="2 4" id="KW-0547">Nucleotide-binding</keyword>
<comment type="similarity">
    <text evidence="1 4">Belongs to the heat shock protein 70 family.</text>
</comment>
<protein>
    <submittedName>
        <fullName evidence="5">Molecular chaperone HscA</fullName>
    </submittedName>
</protein>
<accession>A0A840E4C1</accession>
<dbReference type="SUPFAM" id="SSF53067">
    <property type="entry name" value="Actin-like ATPase domain"/>
    <property type="match status" value="2"/>
</dbReference>
<dbReference type="GO" id="GO:0140662">
    <property type="term" value="F:ATP-dependent protein folding chaperone"/>
    <property type="evidence" value="ECO:0007669"/>
    <property type="project" value="InterPro"/>
</dbReference>
<dbReference type="PROSITE" id="PS00329">
    <property type="entry name" value="HSP70_2"/>
    <property type="match status" value="1"/>
</dbReference>
<dbReference type="PRINTS" id="PR00301">
    <property type="entry name" value="HEATSHOCK70"/>
</dbReference>
<dbReference type="GO" id="GO:0005524">
    <property type="term" value="F:ATP binding"/>
    <property type="evidence" value="ECO:0007669"/>
    <property type="project" value="UniProtKB-KW"/>
</dbReference>
<dbReference type="PROSITE" id="PS00297">
    <property type="entry name" value="HSP70_1"/>
    <property type="match status" value="1"/>
</dbReference>
<dbReference type="EMBL" id="JACIFF010000006">
    <property type="protein sequence ID" value="MBB4079920.1"/>
    <property type="molecule type" value="Genomic_DNA"/>
</dbReference>
<dbReference type="SUPFAM" id="SSF100934">
    <property type="entry name" value="Heat shock protein 70kD (HSP70), C-terminal subdomain"/>
    <property type="match status" value="1"/>
</dbReference>
<dbReference type="InterPro" id="IPR043129">
    <property type="entry name" value="ATPase_NBD"/>
</dbReference>
<evidence type="ECO:0000256" key="3">
    <source>
        <dbReference type="ARBA" id="ARBA00022840"/>
    </source>
</evidence>
<dbReference type="InterPro" id="IPR029047">
    <property type="entry name" value="HSP70_peptide-bd_sf"/>
</dbReference>
<dbReference type="Gene3D" id="3.90.640.10">
    <property type="entry name" value="Actin, Chain A, domain 4"/>
    <property type="match status" value="1"/>
</dbReference>
<dbReference type="Gene3D" id="3.30.420.40">
    <property type="match status" value="2"/>
</dbReference>
<keyword evidence="6" id="KW-1185">Reference proteome</keyword>
<dbReference type="SUPFAM" id="SSF100920">
    <property type="entry name" value="Heat shock protein 70kD (HSP70), peptide-binding domain"/>
    <property type="match status" value="1"/>
</dbReference>
<evidence type="ECO:0000313" key="5">
    <source>
        <dbReference type="EMBL" id="MBB4079920.1"/>
    </source>
</evidence>
<dbReference type="RefSeq" id="WP_183496158.1">
    <property type="nucleotide sequence ID" value="NZ_JACIFF010000006.1"/>
</dbReference>
<comment type="caution">
    <text evidence="5">The sequence shown here is derived from an EMBL/GenBank/DDBJ whole genome shotgun (WGS) entry which is preliminary data.</text>
</comment>
<name>A0A840E4C1_9BACT</name>
<dbReference type="PROSITE" id="PS01036">
    <property type="entry name" value="HSP70_3"/>
    <property type="match status" value="1"/>
</dbReference>
<evidence type="ECO:0000256" key="2">
    <source>
        <dbReference type="ARBA" id="ARBA00022741"/>
    </source>
</evidence>
<dbReference type="InterPro" id="IPR013126">
    <property type="entry name" value="Hsp_70_fam"/>
</dbReference>
<dbReference type="FunFam" id="3.30.420.40:FF:000020">
    <property type="entry name" value="Chaperone protein HscA homolog"/>
    <property type="match status" value="1"/>
</dbReference>
<organism evidence="5 6">
    <name type="scientific">Neolewinella aquimaris</name>
    <dbReference type="NCBI Taxonomy" id="1835722"/>
    <lineage>
        <taxon>Bacteria</taxon>
        <taxon>Pseudomonadati</taxon>
        <taxon>Bacteroidota</taxon>
        <taxon>Saprospiria</taxon>
        <taxon>Saprospirales</taxon>
        <taxon>Lewinellaceae</taxon>
        <taxon>Neolewinella</taxon>
    </lineage>
</organism>
<evidence type="ECO:0000256" key="1">
    <source>
        <dbReference type="ARBA" id="ARBA00007381"/>
    </source>
</evidence>
<dbReference type="Pfam" id="PF00012">
    <property type="entry name" value="HSP70"/>
    <property type="match status" value="1"/>
</dbReference>
<gene>
    <name evidence="5" type="ORF">GGR28_002547</name>
</gene>
<dbReference type="Gene3D" id="1.20.1270.10">
    <property type="match status" value="1"/>
</dbReference>
<dbReference type="AlphaFoldDB" id="A0A840E4C1"/>
<dbReference type="InterPro" id="IPR018181">
    <property type="entry name" value="Heat_shock_70_CS"/>
</dbReference>
<keyword evidence="3 4" id="KW-0067">ATP-binding</keyword>
<proteinExistence type="inferred from homology"/>
<evidence type="ECO:0000256" key="4">
    <source>
        <dbReference type="RuleBase" id="RU003322"/>
    </source>
</evidence>
<dbReference type="PANTHER" id="PTHR19375">
    <property type="entry name" value="HEAT SHOCK PROTEIN 70KDA"/>
    <property type="match status" value="1"/>
</dbReference>
<dbReference type="InterPro" id="IPR029048">
    <property type="entry name" value="HSP70_C_sf"/>
</dbReference>
<dbReference type="Proteomes" id="UP000576209">
    <property type="component" value="Unassembled WGS sequence"/>
</dbReference>